<organism evidence="3 4">
    <name type="scientific">Natrarchaeobius chitinivorans</name>
    <dbReference type="NCBI Taxonomy" id="1679083"/>
    <lineage>
        <taxon>Archaea</taxon>
        <taxon>Methanobacteriati</taxon>
        <taxon>Methanobacteriota</taxon>
        <taxon>Stenosarchaea group</taxon>
        <taxon>Halobacteria</taxon>
        <taxon>Halobacteriales</taxon>
        <taxon>Natrialbaceae</taxon>
        <taxon>Natrarchaeobius</taxon>
    </lineage>
</organism>
<dbReference type="Gene3D" id="3.40.50.620">
    <property type="entry name" value="HUPs"/>
    <property type="match status" value="1"/>
</dbReference>
<dbReference type="InterPro" id="IPR006016">
    <property type="entry name" value="UspA"/>
</dbReference>
<comment type="similarity">
    <text evidence="1">Belongs to the universal stress protein A family.</text>
</comment>
<dbReference type="EMBL" id="REGA01000003">
    <property type="protein sequence ID" value="RQG96428.1"/>
    <property type="molecule type" value="Genomic_DNA"/>
</dbReference>
<feature type="domain" description="UspA" evidence="2">
    <location>
        <begin position="1"/>
        <end position="141"/>
    </location>
</feature>
<dbReference type="PRINTS" id="PR01438">
    <property type="entry name" value="UNVRSLSTRESS"/>
</dbReference>
<dbReference type="RefSeq" id="WP_124194496.1">
    <property type="nucleotide sequence ID" value="NZ_REGA01000003.1"/>
</dbReference>
<comment type="caution">
    <text evidence="3">The sequence shown here is derived from an EMBL/GenBank/DDBJ whole genome shotgun (WGS) entry which is preliminary data.</text>
</comment>
<sequence>MSRHVLVPIDGSDPARAALEFACEEVPDAQLTLLYVVDPMADYSRQRAFPGYTDEDEYGTEREKGDAILASSHEACPDDATVETVLEHGEPARTILEYADDADVDRIVIGSHGRKGSARVLLGSVAEQVVRRSRVPVTVVRGSDGA</sequence>
<name>A0A3N6LZR9_NATCH</name>
<reference evidence="3 4" key="1">
    <citation type="submission" date="2018-10" db="EMBL/GenBank/DDBJ databases">
        <title>Natrarchaeobius chitinivorans gen. nov., sp. nov., and Natrarchaeobius haloalkaliphilus sp. nov., alkaliphilic, chitin-utilizing haloarchaea from hypersaline alkaline lakes.</title>
        <authorList>
            <person name="Sorokin D.Y."/>
            <person name="Elcheninov A.G."/>
            <person name="Kostrikina N.A."/>
            <person name="Bale N.J."/>
            <person name="Sinninghe Damste J.S."/>
            <person name="Khijniak T.V."/>
            <person name="Kublanov I.V."/>
            <person name="Toshchakov S.V."/>
        </authorList>
    </citation>
    <scope>NUCLEOTIDE SEQUENCE [LARGE SCALE GENOMIC DNA]</scope>
    <source>
        <strain evidence="3 4">AArcht4T</strain>
    </source>
</reference>
<accession>A0A3N6LZR9</accession>
<dbReference type="InterPro" id="IPR006015">
    <property type="entry name" value="Universal_stress_UspA"/>
</dbReference>
<dbReference type="SUPFAM" id="SSF52402">
    <property type="entry name" value="Adenine nucleotide alpha hydrolases-like"/>
    <property type="match status" value="1"/>
</dbReference>
<proteinExistence type="inferred from homology"/>
<dbReference type="PANTHER" id="PTHR46268:SF24">
    <property type="entry name" value="UNIVERSAL STRESS PROTEIN"/>
    <property type="match status" value="1"/>
</dbReference>
<dbReference type="OrthoDB" id="105697at2157"/>
<dbReference type="Proteomes" id="UP000282323">
    <property type="component" value="Unassembled WGS sequence"/>
</dbReference>
<dbReference type="InterPro" id="IPR014729">
    <property type="entry name" value="Rossmann-like_a/b/a_fold"/>
</dbReference>
<evidence type="ECO:0000259" key="2">
    <source>
        <dbReference type="Pfam" id="PF00582"/>
    </source>
</evidence>
<dbReference type="AlphaFoldDB" id="A0A3N6LZR9"/>
<evidence type="ECO:0000313" key="4">
    <source>
        <dbReference type="Proteomes" id="UP000282323"/>
    </source>
</evidence>
<evidence type="ECO:0000256" key="1">
    <source>
        <dbReference type="ARBA" id="ARBA00008791"/>
    </source>
</evidence>
<gene>
    <name evidence="3" type="ORF">EA473_04710</name>
</gene>
<dbReference type="PANTHER" id="PTHR46268">
    <property type="entry name" value="STRESS RESPONSE PROTEIN NHAX"/>
    <property type="match status" value="1"/>
</dbReference>
<dbReference type="Pfam" id="PF00582">
    <property type="entry name" value="Usp"/>
    <property type="match status" value="1"/>
</dbReference>
<keyword evidence="4" id="KW-1185">Reference proteome</keyword>
<protein>
    <submittedName>
        <fullName evidence="3">Universal stress protein</fullName>
    </submittedName>
</protein>
<evidence type="ECO:0000313" key="3">
    <source>
        <dbReference type="EMBL" id="RQG96428.1"/>
    </source>
</evidence>
<dbReference type="CDD" id="cd00293">
    <property type="entry name" value="USP-like"/>
    <property type="match status" value="1"/>
</dbReference>